<dbReference type="Proteomes" id="UP000564885">
    <property type="component" value="Unassembled WGS sequence"/>
</dbReference>
<evidence type="ECO:0000313" key="2">
    <source>
        <dbReference type="EMBL" id="NNM71999.1"/>
    </source>
</evidence>
<protein>
    <submittedName>
        <fullName evidence="2">Hydratase</fullName>
    </submittedName>
</protein>
<dbReference type="RefSeq" id="WP_171217513.1">
    <property type="nucleotide sequence ID" value="NZ_JABEPP010000002.1"/>
</dbReference>
<dbReference type="SUPFAM" id="SSF56529">
    <property type="entry name" value="FAH"/>
    <property type="match status" value="1"/>
</dbReference>
<proteinExistence type="predicted"/>
<feature type="chain" id="PRO_5033025317" evidence="1">
    <location>
        <begin position="21"/>
        <end position="283"/>
    </location>
</feature>
<dbReference type="PANTHER" id="PTHR30143">
    <property type="entry name" value="ACID HYDRATASE"/>
    <property type="match status" value="1"/>
</dbReference>
<dbReference type="GO" id="GO:0005737">
    <property type="term" value="C:cytoplasm"/>
    <property type="evidence" value="ECO:0007669"/>
    <property type="project" value="TreeGrafter"/>
</dbReference>
<evidence type="ECO:0000256" key="1">
    <source>
        <dbReference type="SAM" id="SignalP"/>
    </source>
</evidence>
<dbReference type="GO" id="GO:0008684">
    <property type="term" value="F:2-oxopent-4-enoate hydratase activity"/>
    <property type="evidence" value="ECO:0007669"/>
    <property type="project" value="TreeGrafter"/>
</dbReference>
<dbReference type="PANTHER" id="PTHR30143:SF0">
    <property type="entry name" value="2-KETO-4-PENTENOATE HYDRATASE"/>
    <property type="match status" value="1"/>
</dbReference>
<feature type="signal peptide" evidence="1">
    <location>
        <begin position="1"/>
        <end position="20"/>
    </location>
</feature>
<dbReference type="AlphaFoldDB" id="A0A849I6G7"/>
<reference evidence="2 3" key="1">
    <citation type="submission" date="2020-04" db="EMBL/GenBank/DDBJ databases">
        <title>Enterovirga sp. isolate from soil.</title>
        <authorList>
            <person name="Chea S."/>
            <person name="Kim D.-U."/>
        </authorList>
    </citation>
    <scope>NUCLEOTIDE SEQUENCE [LARGE SCALE GENOMIC DNA]</scope>
    <source>
        <strain evidence="2 3">DB1703</strain>
    </source>
</reference>
<evidence type="ECO:0000313" key="3">
    <source>
        <dbReference type="Proteomes" id="UP000564885"/>
    </source>
</evidence>
<comment type="caution">
    <text evidence="2">The sequence shown here is derived from an EMBL/GenBank/DDBJ whole genome shotgun (WGS) entry which is preliminary data.</text>
</comment>
<accession>A0A849I6G7</accession>
<dbReference type="Gene3D" id="3.90.850.10">
    <property type="entry name" value="Fumarylacetoacetase-like, C-terminal domain"/>
    <property type="match status" value="1"/>
</dbReference>
<name>A0A849I6G7_9HYPH</name>
<dbReference type="EMBL" id="JABEPP010000002">
    <property type="protein sequence ID" value="NNM71999.1"/>
    <property type="molecule type" value="Genomic_DNA"/>
</dbReference>
<dbReference type="InterPro" id="IPR036663">
    <property type="entry name" value="Fumarylacetoacetase_C_sf"/>
</dbReference>
<keyword evidence="3" id="KW-1185">Reference proteome</keyword>
<gene>
    <name evidence="2" type="ORF">HJG44_06275</name>
</gene>
<sequence>MRVPMVAMALVATLPAAAQAACPSDQEVARFTSEWLGKQPAKGMPVETMEDAACARDKVVAALEKSGGKVVGYKAALTAKAVQERFKASAPVAGVLLDTMILPDGATVPASYGARPVFEADMLLVVKDEGINDARSPEEAIRHISAMRPFIELPDLVLAPGEKLEGVQLLAINAGARLGVAGAEVPLQPTPETVKLLAETKIVLADASGQTIAEGTGSATLGNPLNSVIWLATDLAKVGRKLKAGDLVSVGSFSPLTPPKPGQTVSVRYDGFPGTPKVSVTFN</sequence>
<organism evidence="2 3">
    <name type="scientific">Enterovirga aerilata</name>
    <dbReference type="NCBI Taxonomy" id="2730920"/>
    <lineage>
        <taxon>Bacteria</taxon>
        <taxon>Pseudomonadati</taxon>
        <taxon>Pseudomonadota</taxon>
        <taxon>Alphaproteobacteria</taxon>
        <taxon>Hyphomicrobiales</taxon>
        <taxon>Methylobacteriaceae</taxon>
        <taxon>Enterovirga</taxon>
    </lineage>
</organism>
<keyword evidence="1" id="KW-0732">Signal</keyword>
<dbReference type="InterPro" id="IPR050772">
    <property type="entry name" value="Hydratase-Decarb/MhpD_sf"/>
</dbReference>